<dbReference type="GO" id="GO:0005506">
    <property type="term" value="F:iron ion binding"/>
    <property type="evidence" value="ECO:0007669"/>
    <property type="project" value="InterPro"/>
</dbReference>
<keyword evidence="9" id="KW-1185">Reference proteome</keyword>
<evidence type="ECO:0000256" key="2">
    <source>
        <dbReference type="ARBA" id="ARBA00022617"/>
    </source>
</evidence>
<keyword evidence="4 7" id="KW-0560">Oxidoreductase</keyword>
<keyword evidence="5 7" id="KW-0408">Iron</keyword>
<accession>A0A0K1ECJ1</accession>
<evidence type="ECO:0000256" key="3">
    <source>
        <dbReference type="ARBA" id="ARBA00022723"/>
    </source>
</evidence>
<protein>
    <submittedName>
        <fullName evidence="8">Cytochrome P450</fullName>
    </submittedName>
</protein>
<dbReference type="PATRIC" id="fig|52.7.peg.2994"/>
<dbReference type="RefSeq" id="WP_063796554.1">
    <property type="nucleotide sequence ID" value="NZ_CP012159.1"/>
</dbReference>
<dbReference type="Proteomes" id="UP000067626">
    <property type="component" value="Chromosome"/>
</dbReference>
<dbReference type="GO" id="GO:0020037">
    <property type="term" value="F:heme binding"/>
    <property type="evidence" value="ECO:0007669"/>
    <property type="project" value="InterPro"/>
</dbReference>
<evidence type="ECO:0000313" key="8">
    <source>
        <dbReference type="EMBL" id="AKT38586.1"/>
    </source>
</evidence>
<evidence type="ECO:0000256" key="1">
    <source>
        <dbReference type="ARBA" id="ARBA00010617"/>
    </source>
</evidence>
<dbReference type="FunFam" id="1.10.630.10:FF:000018">
    <property type="entry name" value="Cytochrome P450 monooxygenase"/>
    <property type="match status" value="1"/>
</dbReference>
<evidence type="ECO:0000256" key="7">
    <source>
        <dbReference type="RuleBase" id="RU000461"/>
    </source>
</evidence>
<dbReference type="EMBL" id="CP012159">
    <property type="protein sequence ID" value="AKT38586.1"/>
    <property type="molecule type" value="Genomic_DNA"/>
</dbReference>
<evidence type="ECO:0000256" key="6">
    <source>
        <dbReference type="ARBA" id="ARBA00023033"/>
    </source>
</evidence>
<dbReference type="PROSITE" id="PS00086">
    <property type="entry name" value="CYTOCHROME_P450"/>
    <property type="match status" value="1"/>
</dbReference>
<dbReference type="PANTHER" id="PTHR46696">
    <property type="entry name" value="P450, PUTATIVE (EUROFUNG)-RELATED"/>
    <property type="match status" value="1"/>
</dbReference>
<dbReference type="PRINTS" id="PR00359">
    <property type="entry name" value="BP450"/>
</dbReference>
<dbReference type="PANTHER" id="PTHR46696:SF3">
    <property type="entry name" value="PULCHERRIMINIC ACID SYNTHASE"/>
    <property type="match status" value="1"/>
</dbReference>
<name>A0A0K1ECJ1_CHOCO</name>
<evidence type="ECO:0000256" key="5">
    <source>
        <dbReference type="ARBA" id="ARBA00023004"/>
    </source>
</evidence>
<dbReference type="Pfam" id="PF00067">
    <property type="entry name" value="p450"/>
    <property type="match status" value="1"/>
</dbReference>
<dbReference type="InterPro" id="IPR017972">
    <property type="entry name" value="Cyt_P450_CS"/>
</dbReference>
<organism evidence="8 9">
    <name type="scientific">Chondromyces crocatus</name>
    <dbReference type="NCBI Taxonomy" id="52"/>
    <lineage>
        <taxon>Bacteria</taxon>
        <taxon>Pseudomonadati</taxon>
        <taxon>Myxococcota</taxon>
        <taxon>Polyangia</taxon>
        <taxon>Polyangiales</taxon>
        <taxon>Polyangiaceae</taxon>
        <taxon>Chondromyces</taxon>
    </lineage>
</organism>
<dbReference type="GO" id="GO:0016705">
    <property type="term" value="F:oxidoreductase activity, acting on paired donors, with incorporation or reduction of molecular oxygen"/>
    <property type="evidence" value="ECO:0007669"/>
    <property type="project" value="InterPro"/>
</dbReference>
<evidence type="ECO:0000256" key="4">
    <source>
        <dbReference type="ARBA" id="ARBA00023002"/>
    </source>
</evidence>
<dbReference type="InterPro" id="IPR002397">
    <property type="entry name" value="Cyt_P450_B"/>
</dbReference>
<reference evidence="8 9" key="1">
    <citation type="submission" date="2015-07" db="EMBL/GenBank/DDBJ databases">
        <title>Genome analysis of myxobacterium Chondromyces crocatus Cm c5 reveals a high potential for natural compound synthesis and the genetic basis for the loss of fruiting body formation.</title>
        <authorList>
            <person name="Zaburannyi N."/>
            <person name="Bunk B."/>
            <person name="Maier J."/>
            <person name="Overmann J."/>
            <person name="Mueller R."/>
        </authorList>
    </citation>
    <scope>NUCLEOTIDE SEQUENCE [LARGE SCALE GENOMIC DNA]</scope>
    <source>
        <strain evidence="8 9">Cm c5</strain>
    </source>
</reference>
<dbReference type="GO" id="GO:0004497">
    <property type="term" value="F:monooxygenase activity"/>
    <property type="evidence" value="ECO:0007669"/>
    <property type="project" value="UniProtKB-KW"/>
</dbReference>
<gene>
    <name evidence="8" type="ORF">CMC5_027330</name>
</gene>
<dbReference type="AlphaFoldDB" id="A0A0K1ECJ1"/>
<dbReference type="KEGG" id="ccro:CMC5_027330"/>
<sequence length="401" mass="44943">MSTGSADSAELDVTTPDFIRHPYPGYARARRTASLCRILPNQFLGVSRYHDVVRVLHDSKRFSNSGYTASRATQQQNLDIMPPNLVELDPPRHGKLRGLIVRALSPRSVAEFEPWLRKIADGLLESLHGASEFELLSTLAIPLPMIVIVEMLGVGTERRDEFRRWVDDFAAAHAIGSTLKREQLQRSTQAFCHYFSAQLEERRREPREDLLSQLVHAEVDGERVTAEELLSVVTALLIGGNETTTSLIANALVTLTDHPDQLAEVQENPALIPAFIEEVLRFESPAHIVFRQTTTDVELDGVTIPRGAMVLPMLASANRDERQFPDPDRFDIHRDTKGHVAFGLDIHFCPGSALARLEARVMLDALLSRAKNLRRPEREVAWAPSFFLRTPQKLVLCAQIA</sequence>
<evidence type="ECO:0000313" key="9">
    <source>
        <dbReference type="Proteomes" id="UP000067626"/>
    </source>
</evidence>
<dbReference type="STRING" id="52.CMC5_027330"/>
<dbReference type="InterPro" id="IPR001128">
    <property type="entry name" value="Cyt_P450"/>
</dbReference>
<dbReference type="InterPro" id="IPR036396">
    <property type="entry name" value="Cyt_P450_sf"/>
</dbReference>
<dbReference type="Gene3D" id="1.10.630.10">
    <property type="entry name" value="Cytochrome P450"/>
    <property type="match status" value="1"/>
</dbReference>
<keyword evidence="2 7" id="KW-0349">Heme</keyword>
<dbReference type="SUPFAM" id="SSF48264">
    <property type="entry name" value="Cytochrome P450"/>
    <property type="match status" value="1"/>
</dbReference>
<proteinExistence type="inferred from homology"/>
<comment type="similarity">
    <text evidence="1 7">Belongs to the cytochrome P450 family.</text>
</comment>
<keyword evidence="6 7" id="KW-0503">Monooxygenase</keyword>
<keyword evidence="3 7" id="KW-0479">Metal-binding</keyword>